<dbReference type="AlphaFoldDB" id="A0A0A9GY68"/>
<protein>
    <submittedName>
        <fullName evidence="1">Uncharacterized protein</fullName>
    </submittedName>
</protein>
<proteinExistence type="predicted"/>
<organism evidence="1">
    <name type="scientific">Arundo donax</name>
    <name type="common">Giant reed</name>
    <name type="synonym">Donax arundinaceus</name>
    <dbReference type="NCBI Taxonomy" id="35708"/>
    <lineage>
        <taxon>Eukaryota</taxon>
        <taxon>Viridiplantae</taxon>
        <taxon>Streptophyta</taxon>
        <taxon>Embryophyta</taxon>
        <taxon>Tracheophyta</taxon>
        <taxon>Spermatophyta</taxon>
        <taxon>Magnoliopsida</taxon>
        <taxon>Liliopsida</taxon>
        <taxon>Poales</taxon>
        <taxon>Poaceae</taxon>
        <taxon>PACMAD clade</taxon>
        <taxon>Arundinoideae</taxon>
        <taxon>Arundineae</taxon>
        <taxon>Arundo</taxon>
    </lineage>
</organism>
<accession>A0A0A9GY68</accession>
<sequence>MLVKGMVYKFFEVLQEYSFLLIRNDHNTCRIVSVKINS</sequence>
<reference evidence="1" key="1">
    <citation type="submission" date="2014-09" db="EMBL/GenBank/DDBJ databases">
        <authorList>
            <person name="Magalhaes I.L.F."/>
            <person name="Oliveira U."/>
            <person name="Santos F.R."/>
            <person name="Vidigal T.H.D.A."/>
            <person name="Brescovit A.D."/>
            <person name="Santos A.J."/>
        </authorList>
    </citation>
    <scope>NUCLEOTIDE SEQUENCE</scope>
    <source>
        <tissue evidence="1">Shoot tissue taken approximately 20 cm above the soil surface</tissue>
    </source>
</reference>
<name>A0A0A9GY68_ARUDO</name>
<evidence type="ECO:0000313" key="1">
    <source>
        <dbReference type="EMBL" id="JAE29945.1"/>
    </source>
</evidence>
<dbReference type="EMBL" id="GBRH01167951">
    <property type="protein sequence ID" value="JAE29945.1"/>
    <property type="molecule type" value="Transcribed_RNA"/>
</dbReference>
<reference evidence="1" key="2">
    <citation type="journal article" date="2015" name="Data Brief">
        <title>Shoot transcriptome of the giant reed, Arundo donax.</title>
        <authorList>
            <person name="Barrero R.A."/>
            <person name="Guerrero F.D."/>
            <person name="Moolhuijzen P."/>
            <person name="Goolsby J.A."/>
            <person name="Tidwell J."/>
            <person name="Bellgard S.E."/>
            <person name="Bellgard M.I."/>
        </authorList>
    </citation>
    <scope>NUCLEOTIDE SEQUENCE</scope>
    <source>
        <tissue evidence="1">Shoot tissue taken approximately 20 cm above the soil surface</tissue>
    </source>
</reference>